<dbReference type="Pfam" id="PF13472">
    <property type="entry name" value="Lipase_GDSL_2"/>
    <property type="match status" value="1"/>
</dbReference>
<keyword evidence="1" id="KW-0472">Membrane</keyword>
<dbReference type="PANTHER" id="PTHR30383:SF27">
    <property type="entry name" value="SPORE GERMINATION LIPASE LIPC"/>
    <property type="match status" value="1"/>
</dbReference>
<feature type="domain" description="SGNH hydrolase-type esterase" evidence="2">
    <location>
        <begin position="74"/>
        <end position="282"/>
    </location>
</feature>
<dbReference type="GO" id="GO:0004622">
    <property type="term" value="F:phosphatidylcholine lysophospholipase activity"/>
    <property type="evidence" value="ECO:0007669"/>
    <property type="project" value="TreeGrafter"/>
</dbReference>
<dbReference type="AlphaFoldDB" id="A0A168MEW0"/>
<evidence type="ECO:0000313" key="4">
    <source>
        <dbReference type="Proteomes" id="UP000076967"/>
    </source>
</evidence>
<dbReference type="EMBL" id="LVJH01000007">
    <property type="protein sequence ID" value="OAB44597.1"/>
    <property type="molecule type" value="Genomic_DNA"/>
</dbReference>
<keyword evidence="4" id="KW-1185">Reference proteome</keyword>
<keyword evidence="1" id="KW-0812">Transmembrane</keyword>
<sequence>MKEVLNLNSSKWIWRSVSIVSIVTTLVLLVGFIYAIKDVNAPQVGTEAIERPSQQLGEGVADSMDSKKEYKIAAIGDSLAKGTGDETGSGFVKRSVEGLAKSSGKKTTLLNNLGINGLTTDGLVTKLDEEGVQYVLKQSDVIILSIGGNDLFQGAQLLSSAKGESETSAGAESTNSAHEVTAEKIQSALPKASAQLKVVLEKIRVINPDSYIVYVGLYNPFGDMKELKTVGNEAVTRWNNVALTTINKYENMTLVPTYDLFTHNLKRYLSSDHFHPNAEGYQQIANRIVQGIQ</sequence>
<dbReference type="InterPro" id="IPR036514">
    <property type="entry name" value="SGNH_hydro_sf"/>
</dbReference>
<reference evidence="3 4" key="1">
    <citation type="submission" date="2016-03" db="EMBL/GenBank/DDBJ databases">
        <title>Draft genome sequence of Paenibacillus glacialis DSM 22343.</title>
        <authorList>
            <person name="Shin S.-K."/>
            <person name="Yi H."/>
        </authorList>
    </citation>
    <scope>NUCLEOTIDE SEQUENCE [LARGE SCALE GENOMIC DNA]</scope>
    <source>
        <strain evidence="3 4">DSM 22343</strain>
    </source>
</reference>
<protein>
    <recommendedName>
        <fullName evidence="2">SGNH hydrolase-type esterase domain-containing protein</fullName>
    </recommendedName>
</protein>
<accession>A0A168MEW0</accession>
<organism evidence="3 4">
    <name type="scientific">Paenibacillus glacialis</name>
    <dbReference type="NCBI Taxonomy" id="494026"/>
    <lineage>
        <taxon>Bacteria</taxon>
        <taxon>Bacillati</taxon>
        <taxon>Bacillota</taxon>
        <taxon>Bacilli</taxon>
        <taxon>Bacillales</taxon>
        <taxon>Paenibacillaceae</taxon>
        <taxon>Paenibacillus</taxon>
    </lineage>
</organism>
<dbReference type="SUPFAM" id="SSF52266">
    <property type="entry name" value="SGNH hydrolase"/>
    <property type="match status" value="1"/>
</dbReference>
<evidence type="ECO:0000259" key="2">
    <source>
        <dbReference type="Pfam" id="PF13472"/>
    </source>
</evidence>
<evidence type="ECO:0000256" key="1">
    <source>
        <dbReference type="SAM" id="Phobius"/>
    </source>
</evidence>
<dbReference type="InterPro" id="IPR051532">
    <property type="entry name" value="Ester_Hydrolysis_Enzymes"/>
</dbReference>
<dbReference type="InterPro" id="IPR013830">
    <property type="entry name" value="SGNH_hydro"/>
</dbReference>
<comment type="caution">
    <text evidence="3">The sequence shown here is derived from an EMBL/GenBank/DDBJ whole genome shotgun (WGS) entry which is preliminary data.</text>
</comment>
<dbReference type="STRING" id="494026.PGLA_06815"/>
<feature type="transmembrane region" description="Helical" evidence="1">
    <location>
        <begin position="12"/>
        <end position="36"/>
    </location>
</feature>
<evidence type="ECO:0000313" key="3">
    <source>
        <dbReference type="EMBL" id="OAB44597.1"/>
    </source>
</evidence>
<gene>
    <name evidence="3" type="ORF">PGLA_06815</name>
</gene>
<proteinExistence type="predicted"/>
<dbReference type="Proteomes" id="UP000076967">
    <property type="component" value="Unassembled WGS sequence"/>
</dbReference>
<keyword evidence="1" id="KW-1133">Transmembrane helix</keyword>
<name>A0A168MEW0_9BACL</name>
<dbReference type="PANTHER" id="PTHR30383">
    <property type="entry name" value="THIOESTERASE 1/PROTEASE 1/LYSOPHOSPHOLIPASE L1"/>
    <property type="match status" value="1"/>
</dbReference>
<dbReference type="Gene3D" id="3.40.50.1110">
    <property type="entry name" value="SGNH hydrolase"/>
    <property type="match status" value="1"/>
</dbReference>